<evidence type="ECO:0000313" key="3">
    <source>
        <dbReference type="Proteomes" id="UP001644719"/>
    </source>
</evidence>
<protein>
    <submittedName>
        <fullName evidence="2">HNH endonuclease</fullName>
    </submittedName>
</protein>
<sequence>MYKLIIDLLNNFLNYIHIPDTPLNPDVFQGVFVKKLSNQNIIKEKRRISANNTILKVNQTHIDVTGEQAKLFFFEGLSNTTTPPQSIDIDLYDNNLSYLCAINNPLSRLSSDGNTYFFRHSIDVPPYLSNWDLTLHSSAYKKYGHKGTQVQINIPDSKESFTLLQRYAFQDDALVMLRYDYLRYLAILIPSELCNHLYSITDTHGSHNINFAVLNPSYNSALAIQLQHQIISKDVMYDDAKTIALQNTLNNTPNAGTDIERIVKTRVSQGSFRRLLLLERHHCNLCNISTTSVLRASHIKEWSESSREERIDANNGLLLCANHDALFDRHLISFNPDTGNICISESIDNEQRKALSISESTQLSMGECMKSYMRIHYKKFIDKENQ</sequence>
<accession>A0ABX2H8V2</accession>
<reference evidence="2 3" key="1">
    <citation type="journal article" date="2020" name="Cell Host Microbe">
        <title>Functional and Genomic Variation between Human-Derived Isolates of Lachnospiraceae Reveals Inter- and Intra-Species Diversity.</title>
        <authorList>
            <person name="Sorbara M.T."/>
            <person name="Littmann E.R."/>
            <person name="Fontana E."/>
            <person name="Moody T.U."/>
            <person name="Kohout C.E."/>
            <person name="Gjonbalaj M."/>
            <person name="Eaton V."/>
            <person name="Seok R."/>
            <person name="Leiner I.M."/>
            <person name="Pamer E.G."/>
        </authorList>
    </citation>
    <scope>NUCLEOTIDE SEQUENCE [LARGE SCALE GENOMIC DNA]</scope>
    <source>
        <strain evidence="2 3">MSK.17.74</strain>
    </source>
</reference>
<dbReference type="Proteomes" id="UP001644719">
    <property type="component" value="Unassembled WGS sequence"/>
</dbReference>
<keyword evidence="2" id="KW-0540">Nuclease</keyword>
<keyword evidence="3" id="KW-1185">Reference proteome</keyword>
<feature type="domain" description="HNH nuclease" evidence="1">
    <location>
        <begin position="283"/>
        <end position="335"/>
    </location>
</feature>
<keyword evidence="2" id="KW-0255">Endonuclease</keyword>
<dbReference type="Pfam" id="PF13391">
    <property type="entry name" value="HNH_2"/>
    <property type="match status" value="1"/>
</dbReference>
<organism evidence="2 3">
    <name type="scientific">Blautia faecis</name>
    <dbReference type="NCBI Taxonomy" id="871665"/>
    <lineage>
        <taxon>Bacteria</taxon>
        <taxon>Bacillati</taxon>
        <taxon>Bacillota</taxon>
        <taxon>Clostridia</taxon>
        <taxon>Lachnospirales</taxon>
        <taxon>Lachnospiraceae</taxon>
        <taxon>Blautia</taxon>
    </lineage>
</organism>
<proteinExistence type="predicted"/>
<gene>
    <name evidence="2" type="ORF">G5B17_09185</name>
</gene>
<dbReference type="RefSeq" id="WP_173769758.1">
    <property type="nucleotide sequence ID" value="NZ_JAAITS010000022.1"/>
</dbReference>
<dbReference type="GO" id="GO:0004519">
    <property type="term" value="F:endonuclease activity"/>
    <property type="evidence" value="ECO:0007669"/>
    <property type="project" value="UniProtKB-KW"/>
</dbReference>
<dbReference type="InterPro" id="IPR003615">
    <property type="entry name" value="HNH_nuc"/>
</dbReference>
<keyword evidence="2" id="KW-0378">Hydrolase</keyword>
<dbReference type="EMBL" id="JAAITS010000022">
    <property type="protein sequence ID" value="NSG85605.1"/>
    <property type="molecule type" value="Genomic_DNA"/>
</dbReference>
<comment type="caution">
    <text evidence="2">The sequence shown here is derived from an EMBL/GenBank/DDBJ whole genome shotgun (WGS) entry which is preliminary data.</text>
</comment>
<name>A0ABX2H8V2_9FIRM</name>
<evidence type="ECO:0000313" key="2">
    <source>
        <dbReference type="EMBL" id="NSG85605.1"/>
    </source>
</evidence>
<evidence type="ECO:0000259" key="1">
    <source>
        <dbReference type="Pfam" id="PF13391"/>
    </source>
</evidence>